<keyword evidence="2" id="KW-1185">Reference proteome</keyword>
<protein>
    <submittedName>
        <fullName evidence="1">Uncharacterized protein</fullName>
    </submittedName>
</protein>
<gene>
    <name evidence="1" type="ORF">SAMN05660748_3008</name>
</gene>
<reference evidence="2" key="1">
    <citation type="submission" date="2017-08" db="EMBL/GenBank/DDBJ databases">
        <authorList>
            <person name="Varghese N."/>
            <person name="Submissions S."/>
        </authorList>
    </citation>
    <scope>NUCLEOTIDE SEQUENCE [LARGE SCALE GENOMIC DNA]</scope>
    <source>
        <strain evidence="2">DSM 4725</strain>
    </source>
</reference>
<dbReference type="EMBL" id="OBQI01000004">
    <property type="protein sequence ID" value="SOC50266.1"/>
    <property type="molecule type" value="Genomic_DNA"/>
</dbReference>
<dbReference type="Proteomes" id="UP000219435">
    <property type="component" value="Unassembled WGS sequence"/>
</dbReference>
<dbReference type="AlphaFoldDB" id="A0A285VB32"/>
<name>A0A285VB32_9ACTN</name>
<evidence type="ECO:0000313" key="2">
    <source>
        <dbReference type="Proteomes" id="UP000219435"/>
    </source>
</evidence>
<proteinExistence type="predicted"/>
<accession>A0A285VB32</accession>
<sequence length="192" mass="21586">MFVAVANSFRDPFTLYELDIRSLTLNLATGPSLDVTATLSNGRASYILFQHLVANLSGLGEFSEGGDSDLVDEAGRGYEVKSYRDPELWSRPTWDLFHTSASSTFGPNNHGPRIKQLLREDAYDEALEICMRSGYDKNAFYVYTNTGGFVPEIPFRYFIIPTQTVLDTLSRTDPRQISRRSLLALLTDTVRI</sequence>
<evidence type="ECO:0000313" key="1">
    <source>
        <dbReference type="EMBL" id="SOC50266.1"/>
    </source>
</evidence>
<organism evidence="1 2">
    <name type="scientific">Blastococcus aggregatus</name>
    <dbReference type="NCBI Taxonomy" id="38502"/>
    <lineage>
        <taxon>Bacteria</taxon>
        <taxon>Bacillati</taxon>
        <taxon>Actinomycetota</taxon>
        <taxon>Actinomycetes</taxon>
        <taxon>Geodermatophilales</taxon>
        <taxon>Geodermatophilaceae</taxon>
        <taxon>Blastococcus</taxon>
    </lineage>
</organism>